<dbReference type="SMR" id="A2DQD6"/>
<feature type="domain" description="Protein kinase" evidence="4">
    <location>
        <begin position="95"/>
        <end position="352"/>
    </location>
</feature>
<dbReference type="InterPro" id="IPR000719">
    <property type="entry name" value="Prot_kinase_dom"/>
</dbReference>
<dbReference type="VEuPathDB" id="TrichDB:TVAG_319880"/>
<dbReference type="CDD" id="cd13999">
    <property type="entry name" value="STKc_MAP3K-like"/>
    <property type="match status" value="1"/>
</dbReference>
<dbReference type="Gene3D" id="1.10.510.10">
    <property type="entry name" value="Transferase(Phosphotransferase) domain 1"/>
    <property type="match status" value="1"/>
</dbReference>
<protein>
    <submittedName>
        <fullName evidence="5">TKL family protein kinase</fullName>
    </submittedName>
</protein>
<dbReference type="KEGG" id="tva:4775410"/>
<dbReference type="SMART" id="SM00220">
    <property type="entry name" value="S_TKc"/>
    <property type="match status" value="1"/>
</dbReference>
<dbReference type="AlphaFoldDB" id="A2DQD6"/>
<evidence type="ECO:0000313" key="6">
    <source>
        <dbReference type="Proteomes" id="UP000001542"/>
    </source>
</evidence>
<dbReference type="SUPFAM" id="SSF48371">
    <property type="entry name" value="ARM repeat"/>
    <property type="match status" value="1"/>
</dbReference>
<evidence type="ECO:0000259" key="4">
    <source>
        <dbReference type="PROSITE" id="PS50011"/>
    </source>
</evidence>
<dbReference type="VEuPathDB" id="TrichDB:TVAGG3_1009720"/>
<dbReference type="PROSITE" id="PS00107">
    <property type="entry name" value="PROTEIN_KINASE_ATP"/>
    <property type="match status" value="1"/>
</dbReference>
<dbReference type="InterPro" id="IPR011989">
    <property type="entry name" value="ARM-like"/>
</dbReference>
<feature type="binding site" evidence="3">
    <location>
        <position position="125"/>
    </location>
    <ligand>
        <name>ATP</name>
        <dbReference type="ChEBI" id="CHEBI:30616"/>
    </ligand>
</feature>
<reference evidence="5" key="1">
    <citation type="submission" date="2006-10" db="EMBL/GenBank/DDBJ databases">
        <authorList>
            <person name="Amadeo P."/>
            <person name="Zhao Q."/>
            <person name="Wortman J."/>
            <person name="Fraser-Liggett C."/>
            <person name="Carlton J."/>
        </authorList>
    </citation>
    <scope>NUCLEOTIDE SEQUENCE</scope>
    <source>
        <strain evidence="5">G3</strain>
    </source>
</reference>
<dbReference type="EMBL" id="DS113231">
    <property type="protein sequence ID" value="EAY17393.1"/>
    <property type="molecule type" value="Genomic_DNA"/>
</dbReference>
<evidence type="ECO:0000256" key="3">
    <source>
        <dbReference type="PROSITE-ProRule" id="PRU10141"/>
    </source>
</evidence>
<name>A2DQD6_TRIV3</name>
<evidence type="ECO:0000256" key="1">
    <source>
        <dbReference type="ARBA" id="ARBA00022741"/>
    </source>
</evidence>
<sequence length="979" mass="112628">MSACNKLGVEKAIEIKQEQLNINKKSDLSKIRKKLNQILKELGNSDQNLALKNQIQNQIQKITEIEGQKSNFEALIQNSYEDINLNESDLDYTLNPNDNHLGAGGFGTVSKATLKRTSEFVAVKKIRYDKLSPKAWQSIWDEITLMKKLHHPCILELVGAQIHEPYCIITRFCSGRSLFDRLHRQKTNQLPALQPTELTKIAYQIALGMEYLHAQKIVHRDLKTLNILLDDKNNAVIADFGLSGHVENQMNESVGTPHYSAPEMLVHTAYTSKVDVYSYAIVVWEMLTGEVPFNDKVLDKIYEHVVTFGWRLPIPDSASPGLVKLITTCWSKDPTERPEFHQIVKQFEDGLIKFPDSDDLDYTMIKKEIRCPPINENYAIDVLKHVTNTYFGSVLKFIAQHIDAHVVEIMRNVNILDDIVQCRSENFDSVLLLASNILDQTTDWIRFLESGATKMLRYTIESNEYLKYGTLWFLVRMPNGVLSNYIDLLPKIISLLQKDPPKDIKEDEIKNHRLCIFRVIFRFEYEQLQEYKEIIGHKLPTVVDYVVKHTDNLEAPKNFQTLITLFSYVSSNIDRSDISKFYPLLSYVDDKMQKTFISDLDSLSDESNYPLLILSMLKAHPKAGSHNLVDFLFKCKGETISQLWKIDGFFKILEEKLKSSDRVTPPLAVMFCIAQIPEAALEMADHEDLMTALFEIKDHDEQQLQILTALTANEEFCKKKDLYMDSTIHLLARDLMDDKYRDCSVRLISAMSSHQTGCKKLEENTVFLPFVQYFCSSSIPDSLSPNTIIKNAVKARVRLQQPSVIVSCLMQKMVNELSRKEEILDTLTVLVTYMEGSVQIHDIKTIIIPQINSDDPKIVYHSLKFIKHCNFAKFQPDMTNELVSAINDMLNNKDMMYPSIIEVAADVLNNVHSLDEQYAKSIFDRMDLINFLKKTVDKFPVKYDAKKQKILEYVKKFEQKSAFTNTVFLKSEMKFPFSV</sequence>
<dbReference type="RefSeq" id="XP_001330762.1">
    <property type="nucleotide sequence ID" value="XM_001330726.1"/>
</dbReference>
<dbReference type="SUPFAM" id="SSF56112">
    <property type="entry name" value="Protein kinase-like (PK-like)"/>
    <property type="match status" value="1"/>
</dbReference>
<keyword evidence="6" id="KW-1185">Reference proteome</keyword>
<reference evidence="5" key="2">
    <citation type="journal article" date="2007" name="Science">
        <title>Draft genome sequence of the sexually transmitted pathogen Trichomonas vaginalis.</title>
        <authorList>
            <person name="Carlton J.M."/>
            <person name="Hirt R.P."/>
            <person name="Silva J.C."/>
            <person name="Delcher A.L."/>
            <person name="Schatz M."/>
            <person name="Zhao Q."/>
            <person name="Wortman J.R."/>
            <person name="Bidwell S.L."/>
            <person name="Alsmark U.C.M."/>
            <person name="Besteiro S."/>
            <person name="Sicheritz-Ponten T."/>
            <person name="Noel C.J."/>
            <person name="Dacks J.B."/>
            <person name="Foster P.G."/>
            <person name="Simillion C."/>
            <person name="Van de Peer Y."/>
            <person name="Miranda-Saavedra D."/>
            <person name="Barton G.J."/>
            <person name="Westrop G.D."/>
            <person name="Mueller S."/>
            <person name="Dessi D."/>
            <person name="Fiori P.L."/>
            <person name="Ren Q."/>
            <person name="Paulsen I."/>
            <person name="Zhang H."/>
            <person name="Bastida-Corcuera F.D."/>
            <person name="Simoes-Barbosa A."/>
            <person name="Brown M.T."/>
            <person name="Hayes R.D."/>
            <person name="Mukherjee M."/>
            <person name="Okumura C.Y."/>
            <person name="Schneider R."/>
            <person name="Smith A.J."/>
            <person name="Vanacova S."/>
            <person name="Villalvazo M."/>
            <person name="Haas B.J."/>
            <person name="Pertea M."/>
            <person name="Feldblyum T.V."/>
            <person name="Utterback T.R."/>
            <person name="Shu C.L."/>
            <person name="Osoegawa K."/>
            <person name="de Jong P.J."/>
            <person name="Hrdy I."/>
            <person name="Horvathova L."/>
            <person name="Zubacova Z."/>
            <person name="Dolezal P."/>
            <person name="Malik S.B."/>
            <person name="Logsdon J.M. Jr."/>
            <person name="Henze K."/>
            <person name="Gupta A."/>
            <person name="Wang C.C."/>
            <person name="Dunne R.L."/>
            <person name="Upcroft J.A."/>
            <person name="Upcroft P."/>
            <person name="White O."/>
            <person name="Salzberg S.L."/>
            <person name="Tang P."/>
            <person name="Chiu C.-H."/>
            <person name="Lee Y.-S."/>
            <person name="Embley T.M."/>
            <person name="Coombs G.H."/>
            <person name="Mottram J.C."/>
            <person name="Tachezy J."/>
            <person name="Fraser-Liggett C.M."/>
            <person name="Johnson P.J."/>
        </authorList>
    </citation>
    <scope>NUCLEOTIDE SEQUENCE [LARGE SCALE GENOMIC DNA]</scope>
    <source>
        <strain evidence="5">G3</strain>
    </source>
</reference>
<keyword evidence="2 3" id="KW-0067">ATP-binding</keyword>
<keyword evidence="5" id="KW-0808">Transferase</keyword>
<dbReference type="InterPro" id="IPR016024">
    <property type="entry name" value="ARM-type_fold"/>
</dbReference>
<dbReference type="InterPro" id="IPR011009">
    <property type="entry name" value="Kinase-like_dom_sf"/>
</dbReference>
<keyword evidence="1 3" id="KW-0547">Nucleotide-binding</keyword>
<dbReference type="InterPro" id="IPR051681">
    <property type="entry name" value="Ser/Thr_Kinases-Pseudokinases"/>
</dbReference>
<gene>
    <name evidence="5" type="ORF">TVAG_319880</name>
</gene>
<dbReference type="Gene3D" id="1.25.10.10">
    <property type="entry name" value="Leucine-rich Repeat Variant"/>
    <property type="match status" value="1"/>
</dbReference>
<dbReference type="STRING" id="5722.A2DQD6"/>
<evidence type="ECO:0000313" key="5">
    <source>
        <dbReference type="EMBL" id="EAY17393.1"/>
    </source>
</evidence>
<organism evidence="5 6">
    <name type="scientific">Trichomonas vaginalis (strain ATCC PRA-98 / G3)</name>
    <dbReference type="NCBI Taxonomy" id="412133"/>
    <lineage>
        <taxon>Eukaryota</taxon>
        <taxon>Metamonada</taxon>
        <taxon>Parabasalia</taxon>
        <taxon>Trichomonadida</taxon>
        <taxon>Trichomonadidae</taxon>
        <taxon>Trichomonas</taxon>
    </lineage>
</organism>
<dbReference type="PANTHER" id="PTHR44329">
    <property type="entry name" value="SERINE/THREONINE-PROTEIN KINASE TNNI3K-RELATED"/>
    <property type="match status" value="1"/>
</dbReference>
<evidence type="ECO:0000256" key="2">
    <source>
        <dbReference type="ARBA" id="ARBA00022840"/>
    </source>
</evidence>
<dbReference type="InParanoid" id="A2DQD6"/>
<dbReference type="GO" id="GO:0005737">
    <property type="term" value="C:cytoplasm"/>
    <property type="evidence" value="ECO:0000318"/>
    <property type="project" value="GO_Central"/>
</dbReference>
<dbReference type="InterPro" id="IPR017441">
    <property type="entry name" value="Protein_kinase_ATP_BS"/>
</dbReference>
<dbReference type="GO" id="GO:0004672">
    <property type="term" value="F:protein kinase activity"/>
    <property type="evidence" value="ECO:0000318"/>
    <property type="project" value="GO_Central"/>
</dbReference>
<dbReference type="Proteomes" id="UP000001542">
    <property type="component" value="Unassembled WGS sequence"/>
</dbReference>
<dbReference type="GO" id="GO:0007165">
    <property type="term" value="P:signal transduction"/>
    <property type="evidence" value="ECO:0000318"/>
    <property type="project" value="GO_Central"/>
</dbReference>
<dbReference type="PROSITE" id="PS50011">
    <property type="entry name" value="PROTEIN_KINASE_DOM"/>
    <property type="match status" value="1"/>
</dbReference>
<dbReference type="InterPro" id="IPR008271">
    <property type="entry name" value="Ser/Thr_kinase_AS"/>
</dbReference>
<dbReference type="Pfam" id="PF00069">
    <property type="entry name" value="Pkinase"/>
    <property type="match status" value="1"/>
</dbReference>
<dbReference type="PROSITE" id="PS00108">
    <property type="entry name" value="PROTEIN_KINASE_ST"/>
    <property type="match status" value="1"/>
</dbReference>
<accession>A2DQD6</accession>
<dbReference type="OrthoDB" id="122279at2759"/>
<dbReference type="eggNOG" id="KOG0192">
    <property type="taxonomic scope" value="Eukaryota"/>
</dbReference>
<keyword evidence="5" id="KW-0418">Kinase</keyword>
<proteinExistence type="predicted"/>
<dbReference type="GO" id="GO:0005524">
    <property type="term" value="F:ATP binding"/>
    <property type="evidence" value="ECO:0007669"/>
    <property type="project" value="UniProtKB-UniRule"/>
</dbReference>